<dbReference type="InterPro" id="IPR002178">
    <property type="entry name" value="PTS_EIIA_type-2_dom"/>
</dbReference>
<reference evidence="12 13" key="1">
    <citation type="submission" date="2020-12" db="EMBL/GenBank/DDBJ databases">
        <title>WGS of Thermoactinomyces spp.</title>
        <authorList>
            <person name="Cheng K."/>
        </authorList>
    </citation>
    <scope>NUCLEOTIDE SEQUENCE [LARGE SCALE GENOMIC DNA]</scope>
    <source>
        <strain evidence="13">CICC 10671\DSM 43846</strain>
    </source>
</reference>
<dbReference type="PROSITE" id="PS51094">
    <property type="entry name" value="PTS_EIIA_TYPE_2"/>
    <property type="match status" value="1"/>
</dbReference>
<comment type="function">
    <text evidence="8">The phosphoenolpyruvate-dependent sugar phosphotransferase system (sugar PTS), a major carbohydrate active transport system, catalyzes the phosphorylation of incoming sugar substrates concomitantly with their translocation across the cell membrane. The enzyme II UlaABC PTS system is involved in ascorbate transport.</text>
</comment>
<protein>
    <recommendedName>
        <fullName evidence="9">Ascorbate-specific PTS system EIIA component</fullName>
    </recommendedName>
    <alternativeName>
        <fullName evidence="10">Ascorbate-specific phosphotransferase enzyme IIA component</fullName>
    </alternativeName>
</protein>
<feature type="domain" description="PTS EIIA type-2" evidence="11">
    <location>
        <begin position="4"/>
        <end position="145"/>
    </location>
</feature>
<evidence type="ECO:0000256" key="3">
    <source>
        <dbReference type="ARBA" id="ARBA00022490"/>
    </source>
</evidence>
<evidence type="ECO:0000256" key="10">
    <source>
        <dbReference type="ARBA" id="ARBA00042072"/>
    </source>
</evidence>
<keyword evidence="4" id="KW-0597">Phosphoprotein</keyword>
<keyword evidence="6" id="KW-0598">Phosphotransferase system</keyword>
<comment type="caution">
    <text evidence="12">The sequence shown here is derived from an EMBL/GenBank/DDBJ whole genome shotgun (WGS) entry which is preliminary data.</text>
</comment>
<keyword evidence="5" id="KW-0808">Transferase</keyword>
<dbReference type="PANTHER" id="PTHR36203:SF1">
    <property type="entry name" value="ASCORBATE-SPECIFIC PTS SYSTEM EIIA COMPONENT"/>
    <property type="match status" value="1"/>
</dbReference>
<gene>
    <name evidence="12" type="ORF">I8U20_03375</name>
</gene>
<evidence type="ECO:0000256" key="7">
    <source>
        <dbReference type="ARBA" id="ARBA00022777"/>
    </source>
</evidence>
<keyword evidence="7" id="KW-0418">Kinase</keyword>
<dbReference type="Pfam" id="PF00359">
    <property type="entry name" value="PTS_EIIA_2"/>
    <property type="match status" value="1"/>
</dbReference>
<dbReference type="InterPro" id="IPR016152">
    <property type="entry name" value="PTrfase/Anion_transptr"/>
</dbReference>
<sequence length="151" mass="17424">MLHELITRDTIVLKEEVRNWKEAIQYASEPLLKKGWIEPEYVKAMIHIIETLGPYVVLTPHVAIAHARPDAGVNRLSMSLLRLKKSVSFGRGQEVHLIIILAAIDQKLHLHALSDLSQLLSEEKNIERLIHTEKIEEIEELIHQYSRKKCN</sequence>
<comment type="subcellular location">
    <subcellularLocation>
        <location evidence="1">Cytoplasm</location>
    </subcellularLocation>
</comment>
<dbReference type="Proteomes" id="UP000633619">
    <property type="component" value="Unassembled WGS sequence"/>
</dbReference>
<accession>A0A8I1A7S3</accession>
<dbReference type="GO" id="GO:0016301">
    <property type="term" value="F:kinase activity"/>
    <property type="evidence" value="ECO:0007669"/>
    <property type="project" value="UniProtKB-KW"/>
</dbReference>
<evidence type="ECO:0000256" key="4">
    <source>
        <dbReference type="ARBA" id="ARBA00022553"/>
    </source>
</evidence>
<dbReference type="CDD" id="cd00211">
    <property type="entry name" value="PTS_IIA_fru"/>
    <property type="match status" value="1"/>
</dbReference>
<dbReference type="PANTHER" id="PTHR36203">
    <property type="entry name" value="ASCORBATE-SPECIFIC PTS SYSTEM EIIA COMPONENT"/>
    <property type="match status" value="1"/>
</dbReference>
<evidence type="ECO:0000259" key="11">
    <source>
        <dbReference type="PROSITE" id="PS51094"/>
    </source>
</evidence>
<evidence type="ECO:0000256" key="8">
    <source>
        <dbReference type="ARBA" id="ARBA00037387"/>
    </source>
</evidence>
<proteinExistence type="predicted"/>
<evidence type="ECO:0000313" key="13">
    <source>
        <dbReference type="Proteomes" id="UP000633619"/>
    </source>
</evidence>
<evidence type="ECO:0000256" key="1">
    <source>
        <dbReference type="ARBA" id="ARBA00004496"/>
    </source>
</evidence>
<evidence type="ECO:0000256" key="6">
    <source>
        <dbReference type="ARBA" id="ARBA00022683"/>
    </source>
</evidence>
<keyword evidence="13" id="KW-1185">Reference proteome</keyword>
<dbReference type="SUPFAM" id="SSF55804">
    <property type="entry name" value="Phoshotransferase/anion transport protein"/>
    <property type="match status" value="1"/>
</dbReference>
<organism evidence="12 13">
    <name type="scientific">Thermoactinomyces intermedius</name>
    <dbReference type="NCBI Taxonomy" id="2024"/>
    <lineage>
        <taxon>Bacteria</taxon>
        <taxon>Bacillati</taxon>
        <taxon>Bacillota</taxon>
        <taxon>Bacilli</taxon>
        <taxon>Bacillales</taxon>
        <taxon>Thermoactinomycetaceae</taxon>
        <taxon>Thermoactinomyces</taxon>
    </lineage>
</organism>
<dbReference type="GO" id="GO:0009401">
    <property type="term" value="P:phosphoenolpyruvate-dependent sugar phosphotransferase system"/>
    <property type="evidence" value="ECO:0007669"/>
    <property type="project" value="UniProtKB-KW"/>
</dbReference>
<dbReference type="GO" id="GO:0005737">
    <property type="term" value="C:cytoplasm"/>
    <property type="evidence" value="ECO:0007669"/>
    <property type="project" value="UniProtKB-SubCell"/>
</dbReference>
<keyword evidence="12" id="KW-0762">Sugar transport</keyword>
<evidence type="ECO:0000256" key="2">
    <source>
        <dbReference type="ARBA" id="ARBA00022448"/>
    </source>
</evidence>
<name>A0A8I1A7S3_THEIN</name>
<dbReference type="InterPro" id="IPR051351">
    <property type="entry name" value="Ascorbate-PTS_EIIA_comp"/>
</dbReference>
<evidence type="ECO:0000256" key="5">
    <source>
        <dbReference type="ARBA" id="ARBA00022679"/>
    </source>
</evidence>
<keyword evidence="2" id="KW-0813">Transport</keyword>
<keyword evidence="3" id="KW-0963">Cytoplasm</keyword>
<dbReference type="Gene3D" id="3.40.930.10">
    <property type="entry name" value="Mannitol-specific EII, Chain A"/>
    <property type="match status" value="1"/>
</dbReference>
<dbReference type="RefSeq" id="WP_181731635.1">
    <property type="nucleotide sequence ID" value="NZ_JACEIR010000003.1"/>
</dbReference>
<evidence type="ECO:0000313" key="12">
    <source>
        <dbReference type="EMBL" id="MBH8594365.1"/>
    </source>
</evidence>
<dbReference type="AlphaFoldDB" id="A0A8I1A7S3"/>
<dbReference type="EMBL" id="JAECVW010000002">
    <property type="protein sequence ID" value="MBH8594365.1"/>
    <property type="molecule type" value="Genomic_DNA"/>
</dbReference>
<evidence type="ECO:0000256" key="9">
    <source>
        <dbReference type="ARBA" id="ARBA00041175"/>
    </source>
</evidence>